<dbReference type="InterPro" id="IPR045474">
    <property type="entry name" value="GEVED"/>
</dbReference>
<keyword evidence="6" id="KW-1133">Transmembrane helix</keyword>
<dbReference type="EMBL" id="QOUI01000004">
    <property type="protein sequence ID" value="RCK69867.1"/>
    <property type="molecule type" value="Genomic_DNA"/>
</dbReference>
<dbReference type="InterPro" id="IPR019931">
    <property type="entry name" value="LPXTG_anchor"/>
</dbReference>
<feature type="compositionally biased region" description="Acidic residues" evidence="5">
    <location>
        <begin position="923"/>
        <end position="934"/>
    </location>
</feature>
<dbReference type="PROSITE" id="PS50847">
    <property type="entry name" value="GRAM_POS_ANCHORING"/>
    <property type="match status" value="1"/>
</dbReference>
<feature type="region of interest" description="Disordered" evidence="5">
    <location>
        <begin position="914"/>
        <end position="934"/>
    </location>
</feature>
<keyword evidence="1" id="KW-0134">Cell wall</keyword>
<evidence type="ECO:0000256" key="2">
    <source>
        <dbReference type="ARBA" id="ARBA00022525"/>
    </source>
</evidence>
<dbReference type="RefSeq" id="WP_114126054.1">
    <property type="nucleotide sequence ID" value="NZ_QOUI01000004.1"/>
</dbReference>
<evidence type="ECO:0000256" key="4">
    <source>
        <dbReference type="ARBA" id="ARBA00023088"/>
    </source>
</evidence>
<proteinExistence type="predicted"/>
<feature type="domain" description="Gram-positive cocci surface proteins LPxTG" evidence="8">
    <location>
        <begin position="2301"/>
        <end position="2340"/>
    </location>
</feature>
<protein>
    <submittedName>
        <fullName evidence="9">DUF11 domain-containing protein</fullName>
    </submittedName>
</protein>
<evidence type="ECO:0000256" key="6">
    <source>
        <dbReference type="SAM" id="Phobius"/>
    </source>
</evidence>
<name>A0A367YVV1_9ACTN</name>
<keyword evidence="10" id="KW-1185">Reference proteome</keyword>
<gene>
    <name evidence="9" type="ORF">DT076_07475</name>
</gene>
<dbReference type="Gene3D" id="2.60.40.10">
    <property type="entry name" value="Immunoglobulins"/>
    <property type="match status" value="1"/>
</dbReference>
<accession>A0A367YVV1</accession>
<feature type="region of interest" description="Disordered" evidence="5">
    <location>
        <begin position="485"/>
        <end position="518"/>
    </location>
</feature>
<evidence type="ECO:0000256" key="3">
    <source>
        <dbReference type="ARBA" id="ARBA00022729"/>
    </source>
</evidence>
<comment type="caution">
    <text evidence="9">The sequence shown here is derived from an EMBL/GenBank/DDBJ whole genome shotgun (WGS) entry which is preliminary data.</text>
</comment>
<evidence type="ECO:0000256" key="7">
    <source>
        <dbReference type="SAM" id="SignalP"/>
    </source>
</evidence>
<feature type="region of interest" description="Disordered" evidence="5">
    <location>
        <begin position="2274"/>
        <end position="2305"/>
    </location>
</feature>
<dbReference type="InterPro" id="IPR054215">
    <property type="entry name" value="DUF6923"/>
</dbReference>
<organism evidence="9 10">
    <name type="scientific">Desertihabitans brevis</name>
    <dbReference type="NCBI Taxonomy" id="2268447"/>
    <lineage>
        <taxon>Bacteria</taxon>
        <taxon>Bacillati</taxon>
        <taxon>Actinomycetota</taxon>
        <taxon>Actinomycetes</taxon>
        <taxon>Propionibacteriales</taxon>
        <taxon>Propionibacteriaceae</taxon>
        <taxon>Desertihabitans</taxon>
    </lineage>
</organism>
<evidence type="ECO:0000313" key="9">
    <source>
        <dbReference type="EMBL" id="RCK69867.1"/>
    </source>
</evidence>
<dbReference type="Proteomes" id="UP000252770">
    <property type="component" value="Unassembled WGS sequence"/>
</dbReference>
<dbReference type="Pfam" id="PF00746">
    <property type="entry name" value="Gram_pos_anchor"/>
    <property type="match status" value="1"/>
</dbReference>
<feature type="compositionally biased region" description="Pro residues" evidence="5">
    <location>
        <begin position="2283"/>
        <end position="2294"/>
    </location>
</feature>
<feature type="chain" id="PRO_5016793867" evidence="7">
    <location>
        <begin position="28"/>
        <end position="2342"/>
    </location>
</feature>
<feature type="region of interest" description="Disordered" evidence="5">
    <location>
        <begin position="1305"/>
        <end position="1325"/>
    </location>
</feature>
<keyword evidence="6" id="KW-0472">Membrane</keyword>
<dbReference type="InterPro" id="IPR013783">
    <property type="entry name" value="Ig-like_fold"/>
</dbReference>
<feature type="transmembrane region" description="Helical" evidence="6">
    <location>
        <begin position="2309"/>
        <end position="2330"/>
    </location>
</feature>
<keyword evidence="2" id="KW-0964">Secreted</keyword>
<dbReference type="NCBIfam" id="TIGR01167">
    <property type="entry name" value="LPXTG_anchor"/>
    <property type="match status" value="1"/>
</dbReference>
<dbReference type="Gene3D" id="2.60.120.260">
    <property type="entry name" value="Galactose-binding domain-like"/>
    <property type="match status" value="1"/>
</dbReference>
<keyword evidence="4" id="KW-0572">Peptidoglycan-anchor</keyword>
<evidence type="ECO:0000313" key="10">
    <source>
        <dbReference type="Proteomes" id="UP000252770"/>
    </source>
</evidence>
<dbReference type="SUPFAM" id="SSF75011">
    <property type="entry name" value="3-carboxy-cis,cis-mucoante lactonizing enzyme"/>
    <property type="match status" value="1"/>
</dbReference>
<evidence type="ECO:0000259" key="8">
    <source>
        <dbReference type="PROSITE" id="PS50847"/>
    </source>
</evidence>
<dbReference type="Pfam" id="PF21959">
    <property type="entry name" value="DUF6923"/>
    <property type="match status" value="1"/>
</dbReference>
<evidence type="ECO:0000256" key="1">
    <source>
        <dbReference type="ARBA" id="ARBA00022512"/>
    </source>
</evidence>
<dbReference type="InterPro" id="IPR057687">
    <property type="entry name" value="DUF7927"/>
</dbReference>
<dbReference type="Pfam" id="PF20009">
    <property type="entry name" value="GEVED"/>
    <property type="match status" value="2"/>
</dbReference>
<reference evidence="9 10" key="1">
    <citation type="submission" date="2018-07" db="EMBL/GenBank/DDBJ databases">
        <title>Desertimonas flava gen. nov. sp. nov.</title>
        <authorList>
            <person name="Liu S."/>
        </authorList>
    </citation>
    <scope>NUCLEOTIDE SEQUENCE [LARGE SCALE GENOMIC DNA]</scope>
    <source>
        <strain evidence="9 10">16Sb5-5</strain>
    </source>
</reference>
<dbReference type="Pfam" id="PF25549">
    <property type="entry name" value="DUF7927"/>
    <property type="match status" value="9"/>
</dbReference>
<dbReference type="GO" id="GO:0005975">
    <property type="term" value="P:carbohydrate metabolic process"/>
    <property type="evidence" value="ECO:0007669"/>
    <property type="project" value="UniProtKB-ARBA"/>
</dbReference>
<keyword evidence="3 7" id="KW-0732">Signal</keyword>
<feature type="signal peptide" evidence="7">
    <location>
        <begin position="1"/>
        <end position="27"/>
    </location>
</feature>
<evidence type="ECO:0000256" key="5">
    <source>
        <dbReference type="SAM" id="MobiDB-lite"/>
    </source>
</evidence>
<dbReference type="Gene3D" id="2.60.40.740">
    <property type="match status" value="1"/>
</dbReference>
<sequence length="2342" mass="241377">MTASMAMLASMLSAVGLIAAPAPVATAEPGDTVDVLAAGATDYADWTTPGPNAVFTFSDGTTGTVELEPTECGTPDGGSPTNIGAIGSMSAGAAPNFPGAWYTPALPNPVEMLSVGSSTVCPDNAVTGTMTITFDQPVTDPVFHLYNLDAAQWRFQDGTLTKLSGNDALEVVGSTANETNVPANGAGCNADDDALPPAGCGSVQLTGTFDSISIDLTDIDEATSGDGHSFTLSVQPDPPVCGPGGTLVPVDLIQNPSFESRTGDFQNSSAASTIGFATGWQDSHPTGGQYHYFSPTFDSGPGAAVMPLRAGAEGYGFMGGHSMGGVGEGATNTLLAPLDPLSTYVGYYSIAAGGYSRQGDGYMQFFGVSDPDVGSVPGTNVVAPTPANSEPLFSTPVTEFPGAGATPEWERVEFTLNASQPWSYLRVEVRNADPAADGTVAGQTWVNFDDFHLFECQYEVDFGDAPESYDTLLADDGARHNIVPGLSLGTDVDGETDGQPGAAADGDGADEDGLVSPDELAFSGPTVTVAATNDTGEPATLAGWVDLDADGTFEDSERVLVPVPAGSGADTYTLQFPQVATGSSDSMARFRLFPGDVTDPSPTGHALGGEVEDHAVTFAEQAIWQCEPTGLLFQNPNATPPLNIVNVDLVTGDTPAPQIVEGWTVNGVGYNVQDDYIYGWGSHPDTSRTGLVRVGSDGSVVFLGMPTGDADAVAAFPGGGAVGDVDPNNQYWSYNPNNGNWFQVDLATNTIVDWGNAPTPGLTSGVDWAFVPGTNKLWRLPANAALGSTSLIGFDITTHTWTTPVDLGPVSDNVTGATFADPNGNLYASYNNTGEIWRVDTETNTAALLAPEGPISAGNDGARCANAPLPIDFGDAPAGYGTELVDDGPRHGVPDYDAATGTAPLMLGSSIDIDLDGVPTPDADGDDTTGADDEDAVSGPIQISANAPVVSVSATNDTGAAATLAGWVDLDGDGSFEESERVTVEVPANSGTADYTLTFPAATATSGVFARFRLFPGTETDRSPLGNAGAGEVEDYAVLVRSLEVDKTFGATAETRIGDTVTYTVTVHNPSEVAYTAEDPARVQDDLSGVLDDATYNDDETATGGTVSYAEPRLTWFGALGPDETVTITYSVTLTGAGDQSVDNTAFQTVCPADEPDCDPTPPQECVDGVDPATGLACDSVEFLLPKLDITKTADRTELPGVGETVGYTVTATNSGEAPFTATRPAVVLDDVSAVLDDATGPDGLTADLGAAPTFSDPLITWAGELAVGETVTITYTVTYTGAGDTELVNVAFGPQCGADDPNCDTPPPTPACDPADENGLDPETGLPCGRVTVPGALLEVTKTVDPASGTTVSAGEELTYTITFSNDGIAEAVVDGWTDALTNVVDDAEVSEGPSASDEDLTVSAITDDRFTVTGTVPAGESSTVTYTVEVLPDGERGNNVLGNFVLPPGVVDPPTECEDGNGLCTENPVAEIVDSKSVAPESGTTVLSGQEVTYTLTFANIGEGPGAVDRADDLTHVLDDADLVGVPVASDPALSVSELVDGRYTITGELAPDQTVTVTYTVVVRDADEMGDATLANFLVDPTDPPIEEPVCEEGDEDCTSNPAPKVLDSKSVDPETGTEVVSGEELTYTLTFTNEGTAAGAVDRVDDLTHLLDDADLVEGPTASDEALTVSDIVAGRFTVTGDLAVDQTVTVTYTVVVREAEDMGDATLANFLLDPTDPTPEEPVCEEGSEDCTTNPAPKVLDSKSVAPETGTEVEPGQELTYTLTFSNEGSAAGAVDRVDDLTHLLDDASITTEPTASDESLTVSEIVDGRFGVTGELAAGQSVTVAYTATIDEAAELGDGQVANFLLDPADPTPEEPVCAEGSEDCTFNPIPNIVDSKSVDPETGSEVASGEELTYTLTFANIGQAPAVVDRVDDLSHLLDDAELVEGPTASDEALSVGEVVDGRFAVTGELAADRTVTVTYTVVVKDAEAMGDGALANFLLDPADPTPEEPACAEGSEDCTTNPAAKVVDSKSVDPETGASVQAGSELTYTLTFSNEGSAAGGVDRVDDLTHVLDDAEITSEPVASDDTLSVSELADDRYTVTGELAAGQTVTVSYTVTVLDADEQGDSQLANFLLDPEEEPPSEPVCEGEDCTFNPVSDITVSKSVDPATGSEVQQGDELSYTLTFTNTGAGEGVVDHTDHMAGVLDDAAVTGFPTPSEDVLTVAEGDDQYTVQGTLAADQTVTVSYTVQVRDWDEQGDHRLVNFVTPTGQESPADAECVEGSQLCTENPVQEPGAPAPDPDQPPAQSPEGGQLPDTGAPSAMVAALLAGLVLVLIGSGVLVARRRRLLGLRLGE</sequence>
<keyword evidence="6" id="KW-0812">Transmembrane</keyword>